<name>A0A0F9QPT4_9ZZZZ</name>
<evidence type="ECO:0000313" key="3">
    <source>
        <dbReference type="EMBL" id="KKN46200.1"/>
    </source>
</evidence>
<keyword evidence="1" id="KW-0812">Transmembrane</keyword>
<reference evidence="3" key="1">
    <citation type="journal article" date="2015" name="Nature">
        <title>Complex archaea that bridge the gap between prokaryotes and eukaryotes.</title>
        <authorList>
            <person name="Spang A."/>
            <person name="Saw J.H."/>
            <person name="Jorgensen S.L."/>
            <person name="Zaremba-Niedzwiedzka K."/>
            <person name="Martijn J."/>
            <person name="Lind A.E."/>
            <person name="van Eijk R."/>
            <person name="Schleper C."/>
            <person name="Guy L."/>
            <person name="Ettema T.J."/>
        </authorList>
    </citation>
    <scope>NUCLEOTIDE SEQUENCE</scope>
</reference>
<dbReference type="PANTHER" id="PTHR44119">
    <property type="entry name" value="MAGNESIUM-CHELATASE SUBUNIT CHLH, CHLOROPLASTIC"/>
    <property type="match status" value="1"/>
</dbReference>
<sequence>EQQAGLTASYRIFGAPPGAYGAGVNRLVERSGAWQQRTEVAETYIHRMGHAYGADLDGQAEQALFQQRLQHVTQTYLGRASNLYGVIDNNDAFDYLGGLSLAVETTRGQPPENFILAHSDSKDLKVESLQSVLLGELRGRYLNPQWLTPLMDEGYAGARTMGSEFLEYLWGWQVTNPGIVKSWVWDEVKRVYIDDGLNLGLDDFLEQNHNVHVKSNMLAVMLVAASKGFWQADQQTIKSLAEQFMDLVLANGLPGSGHTSPSHPMYVWLKDYLDKEHQQQLAQLLATAQSPETSDDAAPSHIAEISAEQTASKELSSEETSSEQTADDAQQHLWLYGLMAVVMVLLMLGVIKGARAPKAKGSE</sequence>
<gene>
    <name evidence="3" type="ORF">LCGC14_0675170</name>
</gene>
<dbReference type="EMBL" id="LAZR01001342">
    <property type="protein sequence ID" value="KKN46200.1"/>
    <property type="molecule type" value="Genomic_DNA"/>
</dbReference>
<evidence type="ECO:0000256" key="1">
    <source>
        <dbReference type="SAM" id="Phobius"/>
    </source>
</evidence>
<evidence type="ECO:0000259" key="2">
    <source>
        <dbReference type="Pfam" id="PF02514"/>
    </source>
</evidence>
<feature type="non-terminal residue" evidence="3">
    <location>
        <position position="1"/>
    </location>
</feature>
<comment type="caution">
    <text evidence="3">The sequence shown here is derived from an EMBL/GenBank/DDBJ whole genome shotgun (WGS) entry which is preliminary data.</text>
</comment>
<proteinExistence type="predicted"/>
<protein>
    <recommendedName>
        <fullName evidence="2">CobN/magnesium chelatase domain-containing protein</fullName>
    </recommendedName>
</protein>
<feature type="domain" description="CobN/magnesium chelatase" evidence="2">
    <location>
        <begin position="6"/>
        <end position="236"/>
    </location>
</feature>
<dbReference type="PANTHER" id="PTHR44119:SF4">
    <property type="entry name" value="AEROBIC COBALTOCHELATASE SUBUNIT COBN"/>
    <property type="match status" value="1"/>
</dbReference>
<dbReference type="AlphaFoldDB" id="A0A0F9QPT4"/>
<feature type="transmembrane region" description="Helical" evidence="1">
    <location>
        <begin position="333"/>
        <end position="351"/>
    </location>
</feature>
<organism evidence="3">
    <name type="scientific">marine sediment metagenome</name>
    <dbReference type="NCBI Taxonomy" id="412755"/>
    <lineage>
        <taxon>unclassified sequences</taxon>
        <taxon>metagenomes</taxon>
        <taxon>ecological metagenomes</taxon>
    </lineage>
</organism>
<keyword evidence="1" id="KW-0472">Membrane</keyword>
<accession>A0A0F9QPT4</accession>
<keyword evidence="1" id="KW-1133">Transmembrane helix</keyword>
<dbReference type="Pfam" id="PF02514">
    <property type="entry name" value="CobN-Mg_chel"/>
    <property type="match status" value="1"/>
</dbReference>
<dbReference type="InterPro" id="IPR003672">
    <property type="entry name" value="CobN/Mg_chltase"/>
</dbReference>